<proteinExistence type="inferred from homology"/>
<dbReference type="GO" id="GO:0016757">
    <property type="term" value="F:glycosyltransferase activity"/>
    <property type="evidence" value="ECO:0007669"/>
    <property type="project" value="UniProtKB-KW"/>
</dbReference>
<dbReference type="PANTHER" id="PTHR43630">
    <property type="entry name" value="POLY-BETA-1,6-N-ACETYL-D-GLUCOSAMINE SYNTHASE"/>
    <property type="match status" value="1"/>
</dbReference>
<reference evidence="6 7" key="1">
    <citation type="journal article" date="2016" name="Nat. Commun.">
        <title>Thousands of microbial genomes shed light on interconnected biogeochemical processes in an aquifer system.</title>
        <authorList>
            <person name="Anantharaman K."/>
            <person name="Brown C.T."/>
            <person name="Hug L.A."/>
            <person name="Sharon I."/>
            <person name="Castelle C.J."/>
            <person name="Probst A.J."/>
            <person name="Thomas B.C."/>
            <person name="Singh A."/>
            <person name="Wilkins M.J."/>
            <person name="Karaoz U."/>
            <person name="Brodie E.L."/>
            <person name="Williams K.H."/>
            <person name="Hubbard S.S."/>
            <person name="Banfield J.F."/>
        </authorList>
    </citation>
    <scope>NUCLEOTIDE SEQUENCE [LARGE SCALE GENOMIC DNA]</scope>
</reference>
<dbReference type="InterPro" id="IPR001173">
    <property type="entry name" value="Glyco_trans_2-like"/>
</dbReference>
<dbReference type="Gene3D" id="3.90.550.10">
    <property type="entry name" value="Spore Coat Polysaccharide Biosynthesis Protein SpsA, Chain A"/>
    <property type="match status" value="1"/>
</dbReference>
<keyword evidence="3" id="KW-0808">Transferase</keyword>
<evidence type="ECO:0000256" key="3">
    <source>
        <dbReference type="ARBA" id="ARBA00022679"/>
    </source>
</evidence>
<evidence type="ECO:0000259" key="5">
    <source>
        <dbReference type="Pfam" id="PF00535"/>
    </source>
</evidence>
<dbReference type="Proteomes" id="UP000176409">
    <property type="component" value="Unassembled WGS sequence"/>
</dbReference>
<dbReference type="Pfam" id="PF00535">
    <property type="entry name" value="Glycos_transf_2"/>
    <property type="match status" value="1"/>
</dbReference>
<dbReference type="InterPro" id="IPR029044">
    <property type="entry name" value="Nucleotide-diphossugar_trans"/>
</dbReference>
<dbReference type="EMBL" id="MFJZ01000058">
    <property type="protein sequence ID" value="OGG29111.1"/>
    <property type="molecule type" value="Genomic_DNA"/>
</dbReference>
<comment type="caution">
    <text evidence="6">The sequence shown here is derived from an EMBL/GenBank/DDBJ whole genome shotgun (WGS) entry which is preliminary data.</text>
</comment>
<feature type="transmembrane region" description="Helical" evidence="4">
    <location>
        <begin position="309"/>
        <end position="327"/>
    </location>
</feature>
<accession>A0A1F6AWP6</accession>
<name>A0A1F6AWP6_9BACT</name>
<evidence type="ECO:0000256" key="1">
    <source>
        <dbReference type="ARBA" id="ARBA00006739"/>
    </source>
</evidence>
<dbReference type="AlphaFoldDB" id="A0A1F6AWP6"/>
<dbReference type="STRING" id="1798396.A2973_00730"/>
<comment type="similarity">
    <text evidence="1">Belongs to the glycosyltransferase 2 family.</text>
</comment>
<dbReference type="SUPFAM" id="SSF53448">
    <property type="entry name" value="Nucleotide-diphospho-sugar transferases"/>
    <property type="match status" value="1"/>
</dbReference>
<protein>
    <recommendedName>
        <fullName evidence="5">Glycosyltransferase 2-like domain-containing protein</fullName>
    </recommendedName>
</protein>
<keyword evidence="4" id="KW-0472">Membrane</keyword>
<feature type="domain" description="Glycosyltransferase 2-like" evidence="5">
    <location>
        <begin position="8"/>
        <end position="129"/>
    </location>
</feature>
<gene>
    <name evidence="6" type="ORF">A2973_00730</name>
</gene>
<evidence type="ECO:0000256" key="4">
    <source>
        <dbReference type="SAM" id="Phobius"/>
    </source>
</evidence>
<organism evidence="6 7">
    <name type="scientific">Candidatus Gottesmanbacteria bacterium RIFCSPLOWO2_01_FULL_49_10</name>
    <dbReference type="NCBI Taxonomy" id="1798396"/>
    <lineage>
        <taxon>Bacteria</taxon>
        <taxon>Candidatus Gottesmaniibacteriota</taxon>
    </lineage>
</organism>
<dbReference type="PANTHER" id="PTHR43630:SF1">
    <property type="entry name" value="POLY-BETA-1,6-N-ACETYL-D-GLUCOSAMINE SYNTHASE"/>
    <property type="match status" value="1"/>
</dbReference>
<evidence type="ECO:0000256" key="2">
    <source>
        <dbReference type="ARBA" id="ARBA00022676"/>
    </source>
</evidence>
<evidence type="ECO:0000313" key="6">
    <source>
        <dbReference type="EMBL" id="OGG29111.1"/>
    </source>
</evidence>
<sequence length="333" mass="38703">MKALPYISIVIVSLNNERTLSECLRGIKDQDYPQDNIEYLAIDGGSIDETVAIFKKFHFRVIASPILKNAEAQRAIGLKLASHNLIVSIDADNYLPTRLWLRQMVRPFMEDPMVIHAGTMYYGYRRTDSLYNRYVGLFGNVDPIVYYIGRPDRLPRYQKCWTSGKIISDRRAYTVVEFDTNTLPTVGCNGVVYRRDILLKYSKSTPKDFLHIDVFVDAIKSGHRRFAIVKNDVIHDTAVSLPALMKKRIAFLSHYYLASETNRRYLIYDPHSTKSNMKLLLYIFYTMTMVKPCFDALRGFFYIADVAWFVHPLICWIYLLSYGRAIIKRTIRL</sequence>
<keyword evidence="4" id="KW-1133">Transmembrane helix</keyword>
<evidence type="ECO:0000313" key="7">
    <source>
        <dbReference type="Proteomes" id="UP000176409"/>
    </source>
</evidence>
<keyword evidence="4" id="KW-0812">Transmembrane</keyword>
<keyword evidence="2" id="KW-0328">Glycosyltransferase</keyword>